<dbReference type="GeneID" id="26251140"/>
<protein>
    <recommendedName>
        <fullName evidence="4">Secreted protein</fullName>
    </recommendedName>
</protein>
<organism evidence="2 3">
    <name type="scientific">Bipolaris victoriae (strain FI3)</name>
    <name type="common">Victoria blight of oats agent</name>
    <name type="synonym">Cochliobolus victoriae</name>
    <dbReference type="NCBI Taxonomy" id="930091"/>
    <lineage>
        <taxon>Eukaryota</taxon>
        <taxon>Fungi</taxon>
        <taxon>Dikarya</taxon>
        <taxon>Ascomycota</taxon>
        <taxon>Pezizomycotina</taxon>
        <taxon>Dothideomycetes</taxon>
        <taxon>Pleosporomycetidae</taxon>
        <taxon>Pleosporales</taxon>
        <taxon>Pleosporineae</taxon>
        <taxon>Pleosporaceae</taxon>
        <taxon>Bipolaris</taxon>
    </lineage>
</organism>
<dbReference type="RefSeq" id="XP_014560894.1">
    <property type="nucleotide sequence ID" value="XM_014705408.1"/>
</dbReference>
<proteinExistence type="predicted"/>
<sequence length="152" mass="16536">MVLLLALALLLLFVLSLCSVLGVGEVLEGASDAHVQLAAWVRIGMQLIARHLTGLRRVRLALAIYLPPCSPPYQTLHHHHHHMVSYLAHARWSPANGTPPQHAIFHHLHIVSSHAAACAASRSDRSHKMAGLSGPNLYTPVVGQLRRGTSDK</sequence>
<feature type="signal peptide" evidence="1">
    <location>
        <begin position="1"/>
        <end position="18"/>
    </location>
</feature>
<name>W7ETF9_BIPV3</name>
<evidence type="ECO:0000313" key="3">
    <source>
        <dbReference type="Proteomes" id="UP000054337"/>
    </source>
</evidence>
<dbReference type="HOGENOM" id="CLU_1722038_0_0_1"/>
<evidence type="ECO:0000256" key="1">
    <source>
        <dbReference type="SAM" id="SignalP"/>
    </source>
</evidence>
<feature type="chain" id="PRO_5004894313" description="Secreted protein" evidence="1">
    <location>
        <begin position="19"/>
        <end position="152"/>
    </location>
</feature>
<keyword evidence="3" id="KW-1185">Reference proteome</keyword>
<keyword evidence="1" id="KW-0732">Signal</keyword>
<dbReference type="Proteomes" id="UP000054337">
    <property type="component" value="Unassembled WGS sequence"/>
</dbReference>
<dbReference type="EMBL" id="KI968699">
    <property type="protein sequence ID" value="EUN31361.1"/>
    <property type="molecule type" value="Genomic_DNA"/>
</dbReference>
<dbReference type="AlphaFoldDB" id="W7ETF9"/>
<accession>W7ETF9</accession>
<evidence type="ECO:0000313" key="2">
    <source>
        <dbReference type="EMBL" id="EUN31361.1"/>
    </source>
</evidence>
<evidence type="ECO:0008006" key="4">
    <source>
        <dbReference type="Google" id="ProtNLM"/>
    </source>
</evidence>
<gene>
    <name evidence="2" type="ORF">COCVIDRAFT_12346</name>
</gene>
<reference evidence="2 3" key="1">
    <citation type="journal article" date="2013" name="PLoS Genet.">
        <title>Comparative genome structure, secondary metabolite, and effector coding capacity across Cochliobolus pathogens.</title>
        <authorList>
            <person name="Condon B.J."/>
            <person name="Leng Y."/>
            <person name="Wu D."/>
            <person name="Bushley K.E."/>
            <person name="Ohm R.A."/>
            <person name="Otillar R."/>
            <person name="Martin J."/>
            <person name="Schackwitz W."/>
            <person name="Grimwood J."/>
            <person name="MohdZainudin N."/>
            <person name="Xue C."/>
            <person name="Wang R."/>
            <person name="Manning V.A."/>
            <person name="Dhillon B."/>
            <person name="Tu Z.J."/>
            <person name="Steffenson B.J."/>
            <person name="Salamov A."/>
            <person name="Sun H."/>
            <person name="Lowry S."/>
            <person name="LaButti K."/>
            <person name="Han J."/>
            <person name="Copeland A."/>
            <person name="Lindquist E."/>
            <person name="Barry K."/>
            <person name="Schmutz J."/>
            <person name="Baker S.E."/>
            <person name="Ciuffetti L.M."/>
            <person name="Grigoriev I.V."/>
            <person name="Zhong S."/>
            <person name="Turgeon B.G."/>
        </authorList>
    </citation>
    <scope>NUCLEOTIDE SEQUENCE [LARGE SCALE GENOMIC DNA]</scope>
    <source>
        <strain evidence="2 3">FI3</strain>
    </source>
</reference>